<keyword evidence="4" id="KW-0804">Transcription</keyword>
<evidence type="ECO:0000313" key="6">
    <source>
        <dbReference type="EMBL" id="PRY12518.1"/>
    </source>
</evidence>
<evidence type="ECO:0000256" key="2">
    <source>
        <dbReference type="ARBA" id="ARBA00023015"/>
    </source>
</evidence>
<dbReference type="AlphaFoldDB" id="A0A2T0R0C7"/>
<dbReference type="PROSITE" id="PS50931">
    <property type="entry name" value="HTH_LYSR"/>
    <property type="match status" value="1"/>
</dbReference>
<name>A0A2T0R0C7_9ACTN</name>
<dbReference type="InterPro" id="IPR005119">
    <property type="entry name" value="LysR_subst-bd"/>
</dbReference>
<evidence type="ECO:0000256" key="3">
    <source>
        <dbReference type="ARBA" id="ARBA00023125"/>
    </source>
</evidence>
<dbReference type="InterPro" id="IPR036390">
    <property type="entry name" value="WH_DNA-bd_sf"/>
</dbReference>
<dbReference type="PANTHER" id="PTHR30346">
    <property type="entry name" value="TRANSCRIPTIONAL DUAL REGULATOR HCAR-RELATED"/>
    <property type="match status" value="1"/>
</dbReference>
<accession>A0A2T0R0C7</accession>
<dbReference type="GO" id="GO:0003677">
    <property type="term" value="F:DNA binding"/>
    <property type="evidence" value="ECO:0007669"/>
    <property type="project" value="UniProtKB-KW"/>
</dbReference>
<dbReference type="SUPFAM" id="SSF46785">
    <property type="entry name" value="Winged helix' DNA-binding domain"/>
    <property type="match status" value="1"/>
</dbReference>
<keyword evidence="2" id="KW-0805">Transcription regulation</keyword>
<dbReference type="Gene3D" id="1.10.10.10">
    <property type="entry name" value="Winged helix-like DNA-binding domain superfamily/Winged helix DNA-binding domain"/>
    <property type="match status" value="1"/>
</dbReference>
<dbReference type="GO" id="GO:0003700">
    <property type="term" value="F:DNA-binding transcription factor activity"/>
    <property type="evidence" value="ECO:0007669"/>
    <property type="project" value="InterPro"/>
</dbReference>
<reference evidence="6 7" key="1">
    <citation type="submission" date="2018-03" db="EMBL/GenBank/DDBJ databases">
        <title>Genomic Encyclopedia of Archaeal and Bacterial Type Strains, Phase II (KMG-II): from individual species to whole genera.</title>
        <authorList>
            <person name="Goeker M."/>
        </authorList>
    </citation>
    <scope>NUCLEOTIDE SEQUENCE [LARGE SCALE GENOMIC DNA]</scope>
    <source>
        <strain evidence="6 7">DSM 19711</strain>
    </source>
</reference>
<proteinExistence type="inferred from homology"/>
<dbReference type="Proteomes" id="UP000238083">
    <property type="component" value="Unassembled WGS sequence"/>
</dbReference>
<organism evidence="6 7">
    <name type="scientific">Kineococcus rhizosphaerae</name>
    <dbReference type="NCBI Taxonomy" id="559628"/>
    <lineage>
        <taxon>Bacteria</taxon>
        <taxon>Bacillati</taxon>
        <taxon>Actinomycetota</taxon>
        <taxon>Actinomycetes</taxon>
        <taxon>Kineosporiales</taxon>
        <taxon>Kineosporiaceae</taxon>
        <taxon>Kineococcus</taxon>
    </lineage>
</organism>
<dbReference type="RefSeq" id="WP_106213300.1">
    <property type="nucleotide sequence ID" value="NZ_PVZF01000010.1"/>
</dbReference>
<dbReference type="Pfam" id="PF00126">
    <property type="entry name" value="HTH_1"/>
    <property type="match status" value="1"/>
</dbReference>
<dbReference type="OrthoDB" id="4131546at2"/>
<protein>
    <submittedName>
        <fullName evidence="6">DNA-binding transcriptional LysR family regulator</fullName>
    </submittedName>
</protein>
<comment type="similarity">
    <text evidence="1">Belongs to the LysR transcriptional regulatory family.</text>
</comment>
<evidence type="ECO:0000256" key="1">
    <source>
        <dbReference type="ARBA" id="ARBA00009437"/>
    </source>
</evidence>
<keyword evidence="3 6" id="KW-0238">DNA-binding</keyword>
<dbReference type="Gene3D" id="3.40.190.10">
    <property type="entry name" value="Periplasmic binding protein-like II"/>
    <property type="match status" value="2"/>
</dbReference>
<dbReference type="InterPro" id="IPR000847">
    <property type="entry name" value="LysR_HTH_N"/>
</dbReference>
<dbReference type="GO" id="GO:0032993">
    <property type="term" value="C:protein-DNA complex"/>
    <property type="evidence" value="ECO:0007669"/>
    <property type="project" value="TreeGrafter"/>
</dbReference>
<gene>
    <name evidence="6" type="ORF">CLV37_11078</name>
</gene>
<evidence type="ECO:0000313" key="7">
    <source>
        <dbReference type="Proteomes" id="UP000238083"/>
    </source>
</evidence>
<evidence type="ECO:0000256" key="4">
    <source>
        <dbReference type="ARBA" id="ARBA00023163"/>
    </source>
</evidence>
<dbReference type="Pfam" id="PF03466">
    <property type="entry name" value="LysR_substrate"/>
    <property type="match status" value="1"/>
</dbReference>
<evidence type="ECO:0000259" key="5">
    <source>
        <dbReference type="PROSITE" id="PS50931"/>
    </source>
</evidence>
<dbReference type="InterPro" id="IPR036388">
    <property type="entry name" value="WH-like_DNA-bd_sf"/>
</dbReference>
<keyword evidence="7" id="KW-1185">Reference proteome</keyword>
<dbReference type="SUPFAM" id="SSF53850">
    <property type="entry name" value="Periplasmic binding protein-like II"/>
    <property type="match status" value="1"/>
</dbReference>
<dbReference type="EMBL" id="PVZF01000010">
    <property type="protein sequence ID" value="PRY12518.1"/>
    <property type="molecule type" value="Genomic_DNA"/>
</dbReference>
<comment type="caution">
    <text evidence="6">The sequence shown here is derived from an EMBL/GenBank/DDBJ whole genome shotgun (WGS) entry which is preliminary data.</text>
</comment>
<dbReference type="PANTHER" id="PTHR30346:SF29">
    <property type="entry name" value="LYSR SUBSTRATE-BINDING"/>
    <property type="match status" value="1"/>
</dbReference>
<sequence>MSLDSEDFTIDLRRLRLLREVERRGTVAATAAALHLTPSAVSQQLAGLARDLDVPLFERQGRGVRLTGQARVLLAHADAVAAQLEKARADLVAFDAGAVGEVRIGSLATAVFAVVAPALRRLRRDRPGLRLLVRERDPVVAIAGLDAGELDVVVAVDHPGGPRRDDARYDRVDLLTDVLDVLLPADHRLADRDEVDLAELAREEWIAAAADDACAQITMGACAAAGFSPDVRHHTGEYDALAALVAAGAGVALVPRLAHPLRPSGLRVVPLTGPPPARSIYAATRAGRGTDAPTAAVLEEFRRVATERPDAS</sequence>
<feature type="domain" description="HTH lysR-type" evidence="5">
    <location>
        <begin position="10"/>
        <end position="67"/>
    </location>
</feature>